<evidence type="ECO:0000256" key="4">
    <source>
        <dbReference type="ARBA" id="ARBA00022917"/>
    </source>
</evidence>
<keyword evidence="3" id="KW-0694">RNA-binding</keyword>
<dbReference type="GO" id="GO:0003743">
    <property type="term" value="F:translation initiation factor activity"/>
    <property type="evidence" value="ECO:0007669"/>
    <property type="project" value="UniProtKB-KW"/>
</dbReference>
<feature type="domain" description="PCI" evidence="6">
    <location>
        <begin position="346"/>
        <end position="525"/>
    </location>
</feature>
<keyword evidence="4" id="KW-0648">Protein biosynthesis</keyword>
<dbReference type="InterPro" id="IPR027512">
    <property type="entry name" value="EIF3A"/>
</dbReference>
<proteinExistence type="predicted"/>
<evidence type="ECO:0000256" key="1">
    <source>
        <dbReference type="ARBA" id="ARBA00022490"/>
    </source>
</evidence>
<dbReference type="GO" id="GO:0071540">
    <property type="term" value="C:eukaryotic translation initiation factor 3 complex, eIF3e"/>
    <property type="evidence" value="ECO:0007669"/>
    <property type="project" value="TreeGrafter"/>
</dbReference>
<feature type="coiled-coil region" evidence="5">
    <location>
        <begin position="619"/>
        <end position="667"/>
    </location>
</feature>
<evidence type="ECO:0000313" key="7">
    <source>
        <dbReference type="EMBL" id="VEL14239.1"/>
    </source>
</evidence>
<dbReference type="EMBL" id="CAAALY010020470">
    <property type="protein sequence ID" value="VEL14239.1"/>
    <property type="molecule type" value="Genomic_DNA"/>
</dbReference>
<reference evidence="7" key="1">
    <citation type="submission" date="2018-11" db="EMBL/GenBank/DDBJ databases">
        <authorList>
            <consortium name="Pathogen Informatics"/>
        </authorList>
    </citation>
    <scope>NUCLEOTIDE SEQUENCE</scope>
</reference>
<keyword evidence="2" id="KW-0396">Initiation factor</keyword>
<evidence type="ECO:0000259" key="6">
    <source>
        <dbReference type="PROSITE" id="PS50250"/>
    </source>
</evidence>
<dbReference type="OrthoDB" id="18884at2759"/>
<dbReference type="PROSITE" id="PS50250">
    <property type="entry name" value="PCI"/>
    <property type="match status" value="1"/>
</dbReference>
<evidence type="ECO:0000256" key="3">
    <source>
        <dbReference type="ARBA" id="ARBA00022884"/>
    </source>
</evidence>
<sequence length="796" mass="91791">MLLTIVSGAAPPARLAGTRFSSAMAPNYNLMPETALAKARGKKQSALDILYDVMRSRRAKIWQKKIEELMLLFTDLCVDLKKNAHFKRIIHQYKNITVQECPSSLEEVLRHYFKSIKVKTEEARQQSKEAVPYVEDLDILETPESLMLNAVSVEGAQDRSDRTILMPWLKFLWDSYRIGLDLLRSSTKFENMYHEVAREGMCEYSISTLAYEFCLKYNRKAEFRKLSEMLRQHTIKFQNPLTPNAANSVNLSNPETQILHFSTRLQQLDYAMELEMYNEAFKTVEDIWSFVLMSKKVSKPVLMVDYYSKAANLFLRSGCYLYHAAALHKLINLYRDHKKSTTRDELAAIGARVLCATLSIPLPHVRIHFDKFPVTGEQNTAKQKTLASLLGLSQVPTRASLINDLVRNRLPMLVCPELHQLYNAIEVDFQPLSLAERAAPALTFISSDPELSVYIEQLHECLVSKTLLQLSQVYRTLSIDSLVKLCPYMHPLRLERCIVEFVHNLELPVRIDHRTKAVIFDVFTDLGISQRQYGGQGGEQIGTPDQLSRQLVLFAEALFQVTELLQSSTFSPEASTLNDPLAIQSFLYSNDAAAVKRRADLIMAYRKDASQEHLNLLARRDLIEARKEALERLRETRDRVYLEEEARRRAERERDAADEEAHLAEEARLREQHKTEEKQAKLKQRIATENLKIIMGSELASSFDVSQITDDMDALIEKKMQEMNKKRREIAEKAKKRATKLDYFARAARLEELDLLKETAKVDIQQARDLHSQTQREIEEKAILEHQQRLKDRQRL</sequence>
<comment type="caution">
    <text evidence="7">The sequence shown here is derived from an EMBL/GenBank/DDBJ whole genome shotgun (WGS) entry which is preliminary data.</text>
</comment>
<feature type="coiled-coil region" evidence="5">
    <location>
        <begin position="716"/>
        <end position="777"/>
    </location>
</feature>
<keyword evidence="5" id="KW-0175">Coiled coil</keyword>
<dbReference type="Proteomes" id="UP000784294">
    <property type="component" value="Unassembled WGS sequence"/>
</dbReference>
<dbReference type="InterPro" id="IPR000717">
    <property type="entry name" value="PCI_dom"/>
</dbReference>
<gene>
    <name evidence="7" type="ORF">PXEA_LOCUS7679</name>
</gene>
<dbReference type="Gene3D" id="1.25.40.860">
    <property type="match status" value="2"/>
</dbReference>
<keyword evidence="8" id="KW-1185">Reference proteome</keyword>
<dbReference type="Pfam" id="PF01399">
    <property type="entry name" value="PCI"/>
    <property type="match status" value="1"/>
</dbReference>
<dbReference type="GO" id="GO:0002188">
    <property type="term" value="P:translation reinitiation"/>
    <property type="evidence" value="ECO:0007669"/>
    <property type="project" value="TreeGrafter"/>
</dbReference>
<dbReference type="PANTHER" id="PTHR14005">
    <property type="entry name" value="EUKARYOTIC TRANSLATION INITIATION FACTOR 3, THETA SUBUNIT"/>
    <property type="match status" value="1"/>
</dbReference>
<accession>A0A448WKY1</accession>
<dbReference type="GO" id="GO:0003729">
    <property type="term" value="F:mRNA binding"/>
    <property type="evidence" value="ECO:0007669"/>
    <property type="project" value="TreeGrafter"/>
</dbReference>
<feature type="non-terminal residue" evidence="7">
    <location>
        <position position="796"/>
    </location>
</feature>
<organism evidence="7 8">
    <name type="scientific">Protopolystoma xenopodis</name>
    <dbReference type="NCBI Taxonomy" id="117903"/>
    <lineage>
        <taxon>Eukaryota</taxon>
        <taxon>Metazoa</taxon>
        <taxon>Spiralia</taxon>
        <taxon>Lophotrochozoa</taxon>
        <taxon>Platyhelminthes</taxon>
        <taxon>Monogenea</taxon>
        <taxon>Polyopisthocotylea</taxon>
        <taxon>Polystomatidea</taxon>
        <taxon>Polystomatidae</taxon>
        <taxon>Protopolystoma</taxon>
    </lineage>
</organism>
<dbReference type="GO" id="GO:0043614">
    <property type="term" value="C:multi-eIF complex"/>
    <property type="evidence" value="ECO:0007669"/>
    <property type="project" value="TreeGrafter"/>
</dbReference>
<evidence type="ECO:0000313" key="8">
    <source>
        <dbReference type="Proteomes" id="UP000784294"/>
    </source>
</evidence>
<keyword evidence="1" id="KW-0963">Cytoplasm</keyword>
<protein>
    <recommendedName>
        <fullName evidence="6">PCI domain-containing protein</fullName>
    </recommendedName>
</protein>
<dbReference type="Gene3D" id="4.10.860.10">
    <property type="entry name" value="UVR domain"/>
    <property type="match status" value="1"/>
</dbReference>
<name>A0A448WKY1_9PLAT</name>
<dbReference type="AlphaFoldDB" id="A0A448WKY1"/>
<dbReference type="PANTHER" id="PTHR14005:SF0">
    <property type="entry name" value="EUKARYOTIC TRANSLATION INITIATION FACTOR 3 SUBUNIT A"/>
    <property type="match status" value="1"/>
</dbReference>
<dbReference type="GO" id="GO:0001732">
    <property type="term" value="P:formation of cytoplasmic translation initiation complex"/>
    <property type="evidence" value="ECO:0007669"/>
    <property type="project" value="TreeGrafter"/>
</dbReference>
<dbReference type="GO" id="GO:0071541">
    <property type="term" value="C:eukaryotic translation initiation factor 3 complex, eIF3m"/>
    <property type="evidence" value="ECO:0007669"/>
    <property type="project" value="TreeGrafter"/>
</dbReference>
<dbReference type="InterPro" id="IPR054711">
    <property type="entry name" value="eIF3a_PCI_TPR-like"/>
</dbReference>
<evidence type="ECO:0000256" key="2">
    <source>
        <dbReference type="ARBA" id="ARBA00022540"/>
    </source>
</evidence>
<dbReference type="Pfam" id="PF22591">
    <property type="entry name" value="eIF3a_PCI_TPR-like"/>
    <property type="match status" value="1"/>
</dbReference>
<evidence type="ECO:0000256" key="5">
    <source>
        <dbReference type="SAM" id="Coils"/>
    </source>
</evidence>